<feature type="domain" description="Tyrosine-protein phosphatase" evidence="6">
    <location>
        <begin position="1"/>
        <end position="68"/>
    </location>
</feature>
<dbReference type="PANTHER" id="PTHR46495:SF1">
    <property type="entry name" value="DUAL SPECIFICITY PHOSPHATASE 21"/>
    <property type="match status" value="1"/>
</dbReference>
<dbReference type="GO" id="GO:0004725">
    <property type="term" value="F:protein tyrosine phosphatase activity"/>
    <property type="evidence" value="ECO:0007669"/>
    <property type="project" value="TreeGrafter"/>
</dbReference>
<dbReference type="Gene3D" id="3.90.190.10">
    <property type="entry name" value="Protein tyrosine phosphatase superfamily"/>
    <property type="match status" value="1"/>
</dbReference>
<sequence length="107" mass="12525">VECSGGKTLLHCIAGVSRSAALCIAYLMKYHRFSLLDAYNYVKLKRPIIRPNCGFFRQLIEYEMDLFGCNTVSMVYNEVLNLELPDVYNSEYKGMIYFRKKYRNARD</sequence>
<dbReference type="PROSITE" id="PS50054">
    <property type="entry name" value="TYR_PHOSPHATASE_DUAL"/>
    <property type="match status" value="1"/>
</dbReference>
<evidence type="ECO:0000256" key="3">
    <source>
        <dbReference type="ARBA" id="ARBA00022801"/>
    </source>
</evidence>
<evidence type="ECO:0000256" key="4">
    <source>
        <dbReference type="ARBA" id="ARBA00022912"/>
    </source>
</evidence>
<dbReference type="PANTHER" id="PTHR46495">
    <property type="entry name" value="DUAL SPECIFICITY PROTEIN PHOSPHATASE 21"/>
    <property type="match status" value="1"/>
</dbReference>
<dbReference type="InterPro" id="IPR000387">
    <property type="entry name" value="Tyr_Pase_dom"/>
</dbReference>
<organism evidence="8 9">
    <name type="scientific">Ignelater luminosus</name>
    <name type="common">Cucubano</name>
    <name type="synonym">Pyrophorus luminosus</name>
    <dbReference type="NCBI Taxonomy" id="2038154"/>
    <lineage>
        <taxon>Eukaryota</taxon>
        <taxon>Metazoa</taxon>
        <taxon>Ecdysozoa</taxon>
        <taxon>Arthropoda</taxon>
        <taxon>Hexapoda</taxon>
        <taxon>Insecta</taxon>
        <taxon>Pterygota</taxon>
        <taxon>Neoptera</taxon>
        <taxon>Endopterygota</taxon>
        <taxon>Coleoptera</taxon>
        <taxon>Polyphaga</taxon>
        <taxon>Elateriformia</taxon>
        <taxon>Elateroidea</taxon>
        <taxon>Elateridae</taxon>
        <taxon>Agrypninae</taxon>
        <taxon>Pyrophorini</taxon>
        <taxon>Ignelater</taxon>
    </lineage>
</organism>
<keyword evidence="4" id="KW-0904">Protein phosphatase</keyword>
<keyword evidence="2" id="KW-0472">Membrane</keyword>
<dbReference type="OrthoDB" id="285418at2759"/>
<proteinExistence type="predicted"/>
<dbReference type="SUPFAM" id="SSF52799">
    <property type="entry name" value="(Phosphotyrosine protein) phosphatases II"/>
    <property type="match status" value="1"/>
</dbReference>
<dbReference type="InterPro" id="IPR000340">
    <property type="entry name" value="Dual-sp_phosphatase_cat-dom"/>
</dbReference>
<protein>
    <recommendedName>
        <fullName evidence="10">Dual specificity protein phosphatase</fullName>
    </recommendedName>
</protein>
<dbReference type="Pfam" id="PF00782">
    <property type="entry name" value="DSPc"/>
    <property type="match status" value="1"/>
</dbReference>
<dbReference type="AlphaFoldDB" id="A0A8K0D4U5"/>
<keyword evidence="3" id="KW-0378">Hydrolase</keyword>
<dbReference type="InterPro" id="IPR016130">
    <property type="entry name" value="Tyr_Pase_AS"/>
</dbReference>
<name>A0A8K0D4U5_IGNLU</name>
<reference evidence="8" key="1">
    <citation type="submission" date="2019-08" db="EMBL/GenBank/DDBJ databases">
        <title>The genome of the North American firefly Photinus pyralis.</title>
        <authorList>
            <consortium name="Photinus pyralis genome working group"/>
            <person name="Fallon T.R."/>
            <person name="Sander Lower S.E."/>
            <person name="Weng J.-K."/>
        </authorList>
    </citation>
    <scope>NUCLEOTIDE SEQUENCE</scope>
    <source>
        <strain evidence="8">TRF0915ILg1</strain>
        <tissue evidence="8">Whole body</tissue>
    </source>
</reference>
<evidence type="ECO:0000259" key="7">
    <source>
        <dbReference type="PROSITE" id="PS50056"/>
    </source>
</evidence>
<feature type="non-terminal residue" evidence="8">
    <location>
        <position position="1"/>
    </location>
</feature>
<dbReference type="EMBL" id="VTPC01005273">
    <property type="protein sequence ID" value="KAF2896227.1"/>
    <property type="molecule type" value="Genomic_DNA"/>
</dbReference>
<evidence type="ECO:0000259" key="6">
    <source>
        <dbReference type="PROSITE" id="PS50054"/>
    </source>
</evidence>
<dbReference type="GO" id="GO:0005743">
    <property type="term" value="C:mitochondrial inner membrane"/>
    <property type="evidence" value="ECO:0007669"/>
    <property type="project" value="UniProtKB-SubCell"/>
</dbReference>
<dbReference type="InterPro" id="IPR020422">
    <property type="entry name" value="TYR_PHOSPHATASE_DUAL_dom"/>
</dbReference>
<dbReference type="SMART" id="SM00195">
    <property type="entry name" value="DSPc"/>
    <property type="match status" value="1"/>
</dbReference>
<evidence type="ECO:0000313" key="9">
    <source>
        <dbReference type="Proteomes" id="UP000801492"/>
    </source>
</evidence>
<keyword evidence="9" id="KW-1185">Reference proteome</keyword>
<comment type="subcellular location">
    <subcellularLocation>
        <location evidence="1">Mitochondrion inner membrane</location>
        <topology evidence="1">Peripheral membrane protein</topology>
    </subcellularLocation>
</comment>
<feature type="domain" description="Tyrosine specific protein phosphatases" evidence="7">
    <location>
        <begin position="1"/>
        <end position="47"/>
    </location>
</feature>
<evidence type="ECO:0000256" key="5">
    <source>
        <dbReference type="ARBA" id="ARBA00023128"/>
    </source>
</evidence>
<evidence type="ECO:0000256" key="1">
    <source>
        <dbReference type="ARBA" id="ARBA00004637"/>
    </source>
</evidence>
<comment type="caution">
    <text evidence="8">The sequence shown here is derived from an EMBL/GenBank/DDBJ whole genome shotgun (WGS) entry which is preliminary data.</text>
</comment>
<evidence type="ECO:0000256" key="2">
    <source>
        <dbReference type="ARBA" id="ARBA00022792"/>
    </source>
</evidence>
<keyword evidence="2" id="KW-0999">Mitochondrion inner membrane</keyword>
<dbReference type="InterPro" id="IPR029021">
    <property type="entry name" value="Prot-tyrosine_phosphatase-like"/>
</dbReference>
<evidence type="ECO:0008006" key="10">
    <source>
        <dbReference type="Google" id="ProtNLM"/>
    </source>
</evidence>
<dbReference type="Proteomes" id="UP000801492">
    <property type="component" value="Unassembled WGS sequence"/>
</dbReference>
<accession>A0A8K0D4U5</accession>
<keyword evidence="5" id="KW-0496">Mitochondrion</keyword>
<dbReference type="PROSITE" id="PS00383">
    <property type="entry name" value="TYR_PHOSPHATASE_1"/>
    <property type="match status" value="1"/>
</dbReference>
<dbReference type="PROSITE" id="PS50056">
    <property type="entry name" value="TYR_PHOSPHATASE_2"/>
    <property type="match status" value="1"/>
</dbReference>
<evidence type="ECO:0000313" key="8">
    <source>
        <dbReference type="EMBL" id="KAF2896227.1"/>
    </source>
</evidence>
<gene>
    <name evidence="8" type="ORF">ILUMI_09948</name>
</gene>